<dbReference type="Proteomes" id="UP000572051">
    <property type="component" value="Unassembled WGS sequence"/>
</dbReference>
<protein>
    <submittedName>
        <fullName evidence="2">DNA-binding MarR family transcriptional regulator</fullName>
    </submittedName>
</protein>
<accession>A0A7Z0ELQ6</accession>
<dbReference type="Pfam" id="PF13601">
    <property type="entry name" value="HTH_34"/>
    <property type="match status" value="1"/>
</dbReference>
<keyword evidence="2" id="KW-0238">DNA-binding</keyword>
<name>A0A7Z0ELQ6_9ACTN</name>
<proteinExistence type="predicted"/>
<comment type="caution">
    <text evidence="2">The sequence shown here is derived from an EMBL/GenBank/DDBJ whole genome shotgun (WGS) entry which is preliminary data.</text>
</comment>
<dbReference type="EMBL" id="JACCFS010000001">
    <property type="protein sequence ID" value="NYJ34212.1"/>
    <property type="molecule type" value="Genomic_DNA"/>
</dbReference>
<gene>
    <name evidence="2" type="ORF">HNR10_002093</name>
</gene>
<dbReference type="InterPro" id="IPR036388">
    <property type="entry name" value="WH-like_DNA-bd_sf"/>
</dbReference>
<dbReference type="SUPFAM" id="SSF46785">
    <property type="entry name" value="Winged helix' DNA-binding domain"/>
    <property type="match status" value="1"/>
</dbReference>
<reference evidence="2 3" key="1">
    <citation type="submission" date="2020-07" db="EMBL/GenBank/DDBJ databases">
        <title>Sequencing the genomes of 1000 actinobacteria strains.</title>
        <authorList>
            <person name="Klenk H.-P."/>
        </authorList>
    </citation>
    <scope>NUCLEOTIDE SEQUENCE [LARGE SCALE GENOMIC DNA]</scope>
    <source>
        <strain evidence="2 3">DSM 44442</strain>
    </source>
</reference>
<organism evidence="2 3">
    <name type="scientific">Nocardiopsis aegyptia</name>
    <dbReference type="NCBI Taxonomy" id="220378"/>
    <lineage>
        <taxon>Bacteria</taxon>
        <taxon>Bacillati</taxon>
        <taxon>Actinomycetota</taxon>
        <taxon>Actinomycetes</taxon>
        <taxon>Streptosporangiales</taxon>
        <taxon>Nocardiopsidaceae</taxon>
        <taxon>Nocardiopsis</taxon>
    </lineage>
</organism>
<dbReference type="InterPro" id="IPR036390">
    <property type="entry name" value="WH_DNA-bd_sf"/>
</dbReference>
<dbReference type="PANTHER" id="PTHR37318">
    <property type="entry name" value="BSL7504 PROTEIN"/>
    <property type="match status" value="1"/>
</dbReference>
<dbReference type="InterPro" id="IPR027395">
    <property type="entry name" value="WH_DNA-bd_dom"/>
</dbReference>
<dbReference type="Gene3D" id="1.10.10.10">
    <property type="entry name" value="Winged helix-like DNA-binding domain superfamily/Winged helix DNA-binding domain"/>
    <property type="match status" value="1"/>
</dbReference>
<keyword evidence="3" id="KW-1185">Reference proteome</keyword>
<feature type="domain" description="Winged helix DNA-binding" evidence="1">
    <location>
        <begin position="19"/>
        <end position="98"/>
    </location>
</feature>
<dbReference type="AlphaFoldDB" id="A0A7Z0ELQ6"/>
<dbReference type="GO" id="GO:0003677">
    <property type="term" value="F:DNA binding"/>
    <property type="evidence" value="ECO:0007669"/>
    <property type="project" value="UniProtKB-KW"/>
</dbReference>
<dbReference type="RefSeq" id="WP_179822748.1">
    <property type="nucleotide sequence ID" value="NZ_JACCFS010000001.1"/>
</dbReference>
<evidence type="ECO:0000313" key="2">
    <source>
        <dbReference type="EMBL" id="NYJ34212.1"/>
    </source>
</evidence>
<evidence type="ECO:0000259" key="1">
    <source>
        <dbReference type="Pfam" id="PF13601"/>
    </source>
</evidence>
<evidence type="ECO:0000313" key="3">
    <source>
        <dbReference type="Proteomes" id="UP000572051"/>
    </source>
</evidence>
<sequence length="100" mass="11015">MSTTTDPADGFDTTIHAPLRLKVCAMLSAADQVEFGTAQEQLQVSASVLSKHVGVLMDKGYLRQSRATRERRRRVWLSLTEQGRSAYEAHVAALRAIVEG</sequence>
<dbReference type="PANTHER" id="PTHR37318:SF1">
    <property type="entry name" value="BSL7504 PROTEIN"/>
    <property type="match status" value="1"/>
</dbReference>